<evidence type="ECO:0000256" key="9">
    <source>
        <dbReference type="RuleBase" id="RU004106"/>
    </source>
</evidence>
<dbReference type="SUPFAM" id="SSF56752">
    <property type="entry name" value="D-aminoacid aminotransferase-like PLP-dependent enzymes"/>
    <property type="match status" value="1"/>
</dbReference>
<dbReference type="PANTHER" id="PTHR11825">
    <property type="entry name" value="SUBGROUP IIII AMINOTRANSFERASE"/>
    <property type="match status" value="1"/>
</dbReference>
<dbReference type="EMBL" id="CAMPGE010012026">
    <property type="protein sequence ID" value="CAI2370811.1"/>
    <property type="molecule type" value="Genomic_DNA"/>
</dbReference>
<reference evidence="12" key="1">
    <citation type="submission" date="2023-07" db="EMBL/GenBank/DDBJ databases">
        <authorList>
            <consortium name="AG Swart"/>
            <person name="Singh M."/>
            <person name="Singh A."/>
            <person name="Seah K."/>
            <person name="Emmerich C."/>
        </authorList>
    </citation>
    <scope>NUCLEOTIDE SEQUENCE</scope>
    <source>
        <strain evidence="12">DP1</strain>
    </source>
</reference>
<dbReference type="InterPro" id="IPR018300">
    <property type="entry name" value="Aminotrans_IV_CS"/>
</dbReference>
<keyword evidence="4 11" id="KW-0028">Amino-acid biosynthesis</keyword>
<dbReference type="Pfam" id="PF01063">
    <property type="entry name" value="Aminotran_4"/>
    <property type="match status" value="1"/>
</dbReference>
<dbReference type="Gene3D" id="3.30.470.10">
    <property type="match status" value="1"/>
</dbReference>
<dbReference type="AlphaFoldDB" id="A0AAD1XGA2"/>
<comment type="similarity">
    <text evidence="2 9">Belongs to the class-IV pyridoxal-phosphate-dependent aminotransferase family.</text>
</comment>
<dbReference type="FunFam" id="3.30.470.10:FF:000002">
    <property type="entry name" value="Branched-chain-amino-acid aminotransferase"/>
    <property type="match status" value="1"/>
</dbReference>
<organism evidence="12 13">
    <name type="scientific">Euplotes crassus</name>
    <dbReference type="NCBI Taxonomy" id="5936"/>
    <lineage>
        <taxon>Eukaryota</taxon>
        <taxon>Sar</taxon>
        <taxon>Alveolata</taxon>
        <taxon>Ciliophora</taxon>
        <taxon>Intramacronucleata</taxon>
        <taxon>Spirotrichea</taxon>
        <taxon>Hypotrichia</taxon>
        <taxon>Euplotida</taxon>
        <taxon>Euplotidae</taxon>
        <taxon>Moneuplotes</taxon>
    </lineage>
</organism>
<dbReference type="InterPro" id="IPR043131">
    <property type="entry name" value="BCAT-like_N"/>
</dbReference>
<sequence>MTRRIVRNYSQTNTLFRAQVRAFSSMDTFKYEDLEIKLTTNPKEKPGSDHQYEFGKLTTDHMLEIDWDVQTGWGKPLISPYHNFSMDPSNSTLHYALECFEGLKALPSYDKKKIHLFRPIENCKRMNNSFKALAFPEYDNEELLKCIKKLVDVDRDWMPWKEKHSLYIRPTGISWENTLGVKAASKVKLFTILSPVGPYYPKGFKPVSVNCYTDFVRAWHKGSGDKKLGSNYGPTIRPAKTVAVSGYDQILWLVGDTVSEVGVMNFFVFWINENGEKELITCPLDGTILPGVTRSSILALTQSWEEFKVTERHFKIQEVIKAVEEGRIIEAFGCGTAAVVSPVQKIGYAGQDYDIPINEELQSGELANRLFTQLDEIYTGKSQFKDWAVEV</sequence>
<evidence type="ECO:0000256" key="3">
    <source>
        <dbReference type="ARBA" id="ARBA00022576"/>
    </source>
</evidence>
<evidence type="ECO:0000313" key="12">
    <source>
        <dbReference type="EMBL" id="CAI2370811.1"/>
    </source>
</evidence>
<dbReference type="PROSITE" id="PS00770">
    <property type="entry name" value="AA_TRANSFER_CLASS_4"/>
    <property type="match status" value="1"/>
</dbReference>
<dbReference type="Proteomes" id="UP001295684">
    <property type="component" value="Unassembled WGS sequence"/>
</dbReference>
<gene>
    <name evidence="12" type="ORF">ECRASSUSDP1_LOCUS12130</name>
</gene>
<dbReference type="EC" id="2.6.1.42" evidence="11"/>
<accession>A0AAD1XGA2</accession>
<protein>
    <recommendedName>
        <fullName evidence="11">Branched-chain-amino-acid aminotransferase</fullName>
        <ecNumber evidence="11">2.6.1.42</ecNumber>
    </recommendedName>
</protein>
<evidence type="ECO:0000256" key="5">
    <source>
        <dbReference type="ARBA" id="ARBA00022679"/>
    </source>
</evidence>
<evidence type="ECO:0000256" key="10">
    <source>
        <dbReference type="RuleBase" id="RU004516"/>
    </source>
</evidence>
<comment type="cofactor">
    <cofactor evidence="1 10">
        <name>pyridoxal 5'-phosphate</name>
        <dbReference type="ChEBI" id="CHEBI:597326"/>
    </cofactor>
</comment>
<keyword evidence="13" id="KW-1185">Reference proteome</keyword>
<comment type="catalytic activity">
    <reaction evidence="11">
        <text>L-leucine + 2-oxoglutarate = 4-methyl-2-oxopentanoate + L-glutamate</text>
        <dbReference type="Rhea" id="RHEA:18321"/>
        <dbReference type="ChEBI" id="CHEBI:16810"/>
        <dbReference type="ChEBI" id="CHEBI:17865"/>
        <dbReference type="ChEBI" id="CHEBI:29985"/>
        <dbReference type="ChEBI" id="CHEBI:57427"/>
        <dbReference type="EC" id="2.6.1.42"/>
    </reaction>
</comment>
<evidence type="ECO:0000256" key="7">
    <source>
        <dbReference type="ARBA" id="ARBA00023304"/>
    </source>
</evidence>
<keyword evidence="6 10" id="KW-0663">Pyridoxal phosphate</keyword>
<proteinExistence type="inferred from homology"/>
<dbReference type="InterPro" id="IPR001544">
    <property type="entry name" value="Aminotrans_IV"/>
</dbReference>
<dbReference type="Gene3D" id="3.20.10.10">
    <property type="entry name" value="D-amino Acid Aminotransferase, subunit A, domain 2"/>
    <property type="match status" value="1"/>
</dbReference>
<dbReference type="InterPro" id="IPR033939">
    <property type="entry name" value="BCAT_family"/>
</dbReference>
<comment type="catalytic activity">
    <reaction evidence="11">
        <text>L-isoleucine + 2-oxoglutarate = (S)-3-methyl-2-oxopentanoate + L-glutamate</text>
        <dbReference type="Rhea" id="RHEA:24801"/>
        <dbReference type="ChEBI" id="CHEBI:16810"/>
        <dbReference type="ChEBI" id="CHEBI:29985"/>
        <dbReference type="ChEBI" id="CHEBI:35146"/>
        <dbReference type="ChEBI" id="CHEBI:58045"/>
        <dbReference type="EC" id="2.6.1.42"/>
    </reaction>
</comment>
<comment type="caution">
    <text evidence="12">The sequence shown here is derived from an EMBL/GenBank/DDBJ whole genome shotgun (WGS) entry which is preliminary data.</text>
</comment>
<dbReference type="NCBIfam" id="TIGR01123">
    <property type="entry name" value="ilvE_II"/>
    <property type="match status" value="1"/>
</dbReference>
<dbReference type="InterPro" id="IPR005786">
    <property type="entry name" value="B_amino_transII"/>
</dbReference>
<evidence type="ECO:0000256" key="4">
    <source>
        <dbReference type="ARBA" id="ARBA00022605"/>
    </source>
</evidence>
<evidence type="ECO:0000256" key="6">
    <source>
        <dbReference type="ARBA" id="ARBA00022898"/>
    </source>
</evidence>
<dbReference type="GO" id="GO:0004084">
    <property type="term" value="F:branched-chain-amino-acid transaminase activity"/>
    <property type="evidence" value="ECO:0007669"/>
    <property type="project" value="UniProtKB-EC"/>
</dbReference>
<dbReference type="InterPro" id="IPR036038">
    <property type="entry name" value="Aminotransferase-like"/>
</dbReference>
<dbReference type="CDD" id="cd01557">
    <property type="entry name" value="BCAT_beta_family"/>
    <property type="match status" value="1"/>
</dbReference>
<feature type="modified residue" description="N6-(pyridoxal phosphate)lysine" evidence="8">
    <location>
        <position position="227"/>
    </location>
</feature>
<evidence type="ECO:0000313" key="13">
    <source>
        <dbReference type="Proteomes" id="UP001295684"/>
    </source>
</evidence>
<evidence type="ECO:0000256" key="8">
    <source>
        <dbReference type="PIRSR" id="PIRSR006468-1"/>
    </source>
</evidence>
<keyword evidence="5 11" id="KW-0808">Transferase</keyword>
<keyword evidence="3 11" id="KW-0032">Aminotransferase</keyword>
<evidence type="ECO:0000256" key="2">
    <source>
        <dbReference type="ARBA" id="ARBA00009320"/>
    </source>
</evidence>
<dbReference type="GO" id="GO:0008652">
    <property type="term" value="P:amino acid biosynthetic process"/>
    <property type="evidence" value="ECO:0007669"/>
    <property type="project" value="UniProtKB-KW"/>
</dbReference>
<dbReference type="NCBIfam" id="NF009897">
    <property type="entry name" value="PRK13357.1"/>
    <property type="match status" value="1"/>
</dbReference>
<dbReference type="InterPro" id="IPR043132">
    <property type="entry name" value="BCAT-like_C"/>
</dbReference>
<dbReference type="PIRSF" id="PIRSF006468">
    <property type="entry name" value="BCAT1"/>
    <property type="match status" value="1"/>
</dbReference>
<dbReference type="FunFam" id="3.20.10.10:FF:000004">
    <property type="entry name" value="Branched-chain-amino-acid aminotransferase"/>
    <property type="match status" value="1"/>
</dbReference>
<evidence type="ECO:0000256" key="1">
    <source>
        <dbReference type="ARBA" id="ARBA00001933"/>
    </source>
</evidence>
<comment type="catalytic activity">
    <reaction evidence="11">
        <text>L-valine + 2-oxoglutarate = 3-methyl-2-oxobutanoate + L-glutamate</text>
        <dbReference type="Rhea" id="RHEA:24813"/>
        <dbReference type="ChEBI" id="CHEBI:11851"/>
        <dbReference type="ChEBI" id="CHEBI:16810"/>
        <dbReference type="ChEBI" id="CHEBI:29985"/>
        <dbReference type="ChEBI" id="CHEBI:57762"/>
        <dbReference type="EC" id="2.6.1.42"/>
    </reaction>
</comment>
<evidence type="ECO:0000256" key="11">
    <source>
        <dbReference type="RuleBase" id="RU004517"/>
    </source>
</evidence>
<keyword evidence="7 11" id="KW-0100">Branched-chain amino acid biosynthesis</keyword>
<dbReference type="PANTHER" id="PTHR11825:SF44">
    <property type="entry name" value="BRANCHED-CHAIN-AMINO-ACID AMINOTRANSFERASE"/>
    <property type="match status" value="1"/>
</dbReference>
<name>A0AAD1XGA2_EUPCR</name>
<dbReference type="GO" id="GO:0009082">
    <property type="term" value="P:branched-chain amino acid biosynthetic process"/>
    <property type="evidence" value="ECO:0007669"/>
    <property type="project" value="UniProtKB-KW"/>
</dbReference>